<dbReference type="PROSITE" id="PS50977">
    <property type="entry name" value="HTH_TETR_2"/>
    <property type="match status" value="1"/>
</dbReference>
<evidence type="ECO:0000256" key="5">
    <source>
        <dbReference type="SAM" id="MobiDB-lite"/>
    </source>
</evidence>
<accession>A0A917SFG0</accession>
<evidence type="ECO:0000259" key="6">
    <source>
        <dbReference type="PROSITE" id="PS50977"/>
    </source>
</evidence>
<feature type="domain" description="HTH tetR-type" evidence="6">
    <location>
        <begin position="25"/>
        <end position="85"/>
    </location>
</feature>
<reference evidence="7" key="1">
    <citation type="journal article" date="2014" name="Int. J. Syst. Evol. Microbiol.">
        <title>Complete genome sequence of Corynebacterium casei LMG S-19264T (=DSM 44701T), isolated from a smear-ripened cheese.</title>
        <authorList>
            <consortium name="US DOE Joint Genome Institute (JGI-PGF)"/>
            <person name="Walter F."/>
            <person name="Albersmeier A."/>
            <person name="Kalinowski J."/>
            <person name="Ruckert C."/>
        </authorList>
    </citation>
    <scope>NUCLEOTIDE SEQUENCE</scope>
    <source>
        <strain evidence="7">CGMCC 4.7306</strain>
    </source>
</reference>
<reference evidence="7" key="2">
    <citation type="submission" date="2020-09" db="EMBL/GenBank/DDBJ databases">
        <authorList>
            <person name="Sun Q."/>
            <person name="Zhou Y."/>
        </authorList>
    </citation>
    <scope>NUCLEOTIDE SEQUENCE</scope>
    <source>
        <strain evidence="7">CGMCC 4.7306</strain>
    </source>
</reference>
<dbReference type="SUPFAM" id="SSF48498">
    <property type="entry name" value="Tetracyclin repressor-like, C-terminal domain"/>
    <property type="match status" value="1"/>
</dbReference>
<proteinExistence type="predicted"/>
<dbReference type="Gene3D" id="1.10.357.10">
    <property type="entry name" value="Tetracycline Repressor, domain 2"/>
    <property type="match status" value="1"/>
</dbReference>
<dbReference type="InterPro" id="IPR001647">
    <property type="entry name" value="HTH_TetR"/>
</dbReference>
<evidence type="ECO:0000313" key="7">
    <source>
        <dbReference type="EMBL" id="GGL75221.1"/>
    </source>
</evidence>
<dbReference type="InterPro" id="IPR009057">
    <property type="entry name" value="Homeodomain-like_sf"/>
</dbReference>
<evidence type="ECO:0000256" key="4">
    <source>
        <dbReference type="PROSITE-ProRule" id="PRU00335"/>
    </source>
</evidence>
<dbReference type="SUPFAM" id="SSF46689">
    <property type="entry name" value="Homeodomain-like"/>
    <property type="match status" value="1"/>
</dbReference>
<dbReference type="InterPro" id="IPR036271">
    <property type="entry name" value="Tet_transcr_reg_TetR-rel_C_sf"/>
</dbReference>
<dbReference type="GO" id="GO:0003700">
    <property type="term" value="F:DNA-binding transcription factor activity"/>
    <property type="evidence" value="ECO:0007669"/>
    <property type="project" value="TreeGrafter"/>
</dbReference>
<keyword evidence="1" id="KW-0805">Transcription regulation</keyword>
<dbReference type="PANTHER" id="PTHR30055">
    <property type="entry name" value="HTH-TYPE TRANSCRIPTIONAL REGULATOR RUTR"/>
    <property type="match status" value="1"/>
</dbReference>
<dbReference type="PRINTS" id="PR00455">
    <property type="entry name" value="HTHTETR"/>
</dbReference>
<evidence type="ECO:0000256" key="2">
    <source>
        <dbReference type="ARBA" id="ARBA00023125"/>
    </source>
</evidence>
<gene>
    <name evidence="7" type="ORF">GCM10011575_36730</name>
</gene>
<organism evidence="7 8">
    <name type="scientific">Microlunatus endophyticus</name>
    <dbReference type="NCBI Taxonomy" id="1716077"/>
    <lineage>
        <taxon>Bacteria</taxon>
        <taxon>Bacillati</taxon>
        <taxon>Actinomycetota</taxon>
        <taxon>Actinomycetes</taxon>
        <taxon>Propionibacteriales</taxon>
        <taxon>Propionibacteriaceae</taxon>
        <taxon>Microlunatus</taxon>
    </lineage>
</organism>
<dbReference type="GO" id="GO:0000976">
    <property type="term" value="F:transcription cis-regulatory region binding"/>
    <property type="evidence" value="ECO:0007669"/>
    <property type="project" value="TreeGrafter"/>
</dbReference>
<evidence type="ECO:0000256" key="3">
    <source>
        <dbReference type="ARBA" id="ARBA00023163"/>
    </source>
</evidence>
<dbReference type="EMBL" id="BMMZ01000010">
    <property type="protein sequence ID" value="GGL75221.1"/>
    <property type="molecule type" value="Genomic_DNA"/>
</dbReference>
<feature type="DNA-binding region" description="H-T-H motif" evidence="4">
    <location>
        <begin position="48"/>
        <end position="67"/>
    </location>
</feature>
<keyword evidence="8" id="KW-1185">Reference proteome</keyword>
<protein>
    <submittedName>
        <fullName evidence="7">TetR family transcriptional regulator</fullName>
    </submittedName>
</protein>
<dbReference type="PANTHER" id="PTHR30055:SF234">
    <property type="entry name" value="HTH-TYPE TRANSCRIPTIONAL REGULATOR BETI"/>
    <property type="match status" value="1"/>
</dbReference>
<evidence type="ECO:0000256" key="1">
    <source>
        <dbReference type="ARBA" id="ARBA00023015"/>
    </source>
</evidence>
<dbReference type="Pfam" id="PF00440">
    <property type="entry name" value="TetR_N"/>
    <property type="match status" value="1"/>
</dbReference>
<keyword evidence="2 4" id="KW-0238">DNA-binding</keyword>
<dbReference type="InterPro" id="IPR050109">
    <property type="entry name" value="HTH-type_TetR-like_transc_reg"/>
</dbReference>
<dbReference type="Proteomes" id="UP000613840">
    <property type="component" value="Unassembled WGS sequence"/>
</dbReference>
<feature type="region of interest" description="Disordered" evidence="5">
    <location>
        <begin position="1"/>
        <end position="26"/>
    </location>
</feature>
<sequence length="214" mass="22713">MSAADVRTDRGARQHPPAQPRPKRAAVRDRIIAAAQQAFLRDGYQRTNLGDIAAAAGFSKGAVYSNFGGKADLFTAVINEHTSALINTTLTSSERLVAAVSDPAAIDQVATDVADTIVANAPTLTMLMEFRSLAAGDPELAAVYSSLRTDQRRTLLADLRRRTAGTTAQIDEAAAALILSLVQSLSSEYAVAPDVMPPELIKNTIRIAIKGILQ</sequence>
<dbReference type="AlphaFoldDB" id="A0A917SFG0"/>
<keyword evidence="3" id="KW-0804">Transcription</keyword>
<name>A0A917SFG0_9ACTN</name>
<feature type="compositionally biased region" description="Basic and acidic residues" evidence="5">
    <location>
        <begin position="1"/>
        <end position="12"/>
    </location>
</feature>
<comment type="caution">
    <text evidence="7">The sequence shown here is derived from an EMBL/GenBank/DDBJ whole genome shotgun (WGS) entry which is preliminary data.</text>
</comment>
<dbReference type="RefSeq" id="WP_188896832.1">
    <property type="nucleotide sequence ID" value="NZ_BMMZ01000010.1"/>
</dbReference>
<evidence type="ECO:0000313" key="8">
    <source>
        <dbReference type="Proteomes" id="UP000613840"/>
    </source>
</evidence>